<dbReference type="RefSeq" id="WP_267265264.1">
    <property type="nucleotide sequence ID" value="NZ_JAOVZW010000009.1"/>
</dbReference>
<proteinExistence type="predicted"/>
<feature type="region of interest" description="Disordered" evidence="1">
    <location>
        <begin position="37"/>
        <end position="61"/>
    </location>
</feature>
<organism evidence="2 3">
    <name type="scientific">Chryseobacterium formosus</name>
    <dbReference type="NCBI Taxonomy" id="1537363"/>
    <lineage>
        <taxon>Bacteria</taxon>
        <taxon>Pseudomonadati</taxon>
        <taxon>Bacteroidota</taxon>
        <taxon>Flavobacteriia</taxon>
        <taxon>Flavobacteriales</taxon>
        <taxon>Weeksellaceae</taxon>
        <taxon>Chryseobacterium group</taxon>
        <taxon>Chryseobacterium</taxon>
    </lineage>
</organism>
<protein>
    <submittedName>
        <fullName evidence="2">Cytochrome C551</fullName>
    </submittedName>
</protein>
<feature type="compositionally biased region" description="Polar residues" evidence="1">
    <location>
        <begin position="37"/>
        <end position="47"/>
    </location>
</feature>
<name>A0ABT3XPB1_9FLAO</name>
<keyword evidence="3" id="KW-1185">Reference proteome</keyword>
<comment type="caution">
    <text evidence="2">The sequence shown here is derived from an EMBL/GenBank/DDBJ whole genome shotgun (WGS) entry which is preliminary data.</text>
</comment>
<dbReference type="Proteomes" id="UP001073122">
    <property type="component" value="Unassembled WGS sequence"/>
</dbReference>
<accession>A0ABT3XPB1</accession>
<evidence type="ECO:0000313" key="3">
    <source>
        <dbReference type="Proteomes" id="UP001073122"/>
    </source>
</evidence>
<evidence type="ECO:0000313" key="2">
    <source>
        <dbReference type="EMBL" id="MCX8523955.1"/>
    </source>
</evidence>
<gene>
    <name evidence="2" type="ORF">OF897_08470</name>
</gene>
<sequence length="61" mass="6517">MLSAFLIGLVTASCGSKEPQMSSEKDSMNVAVDTTSMRNSAPVQNPDTMKMPVDTVNTPVR</sequence>
<reference evidence="2" key="1">
    <citation type="submission" date="2022-10" db="EMBL/GenBank/DDBJ databases">
        <title>Chryseobacterium sp. nov., a novel bacterial species.</title>
        <authorList>
            <person name="Cao Y."/>
        </authorList>
    </citation>
    <scope>NUCLEOTIDE SEQUENCE</scope>
    <source>
        <strain evidence="2">CCTCC AB2015118</strain>
    </source>
</reference>
<dbReference type="EMBL" id="JAOVZW010000009">
    <property type="protein sequence ID" value="MCX8523955.1"/>
    <property type="molecule type" value="Genomic_DNA"/>
</dbReference>
<evidence type="ECO:0000256" key="1">
    <source>
        <dbReference type="SAM" id="MobiDB-lite"/>
    </source>
</evidence>